<dbReference type="RefSeq" id="WP_137769249.1">
    <property type="nucleotide sequence ID" value="NZ_BAAAIS010000002.1"/>
</dbReference>
<dbReference type="SUPFAM" id="SSF55729">
    <property type="entry name" value="Acyl-CoA N-acyltransferases (Nat)"/>
    <property type="match status" value="1"/>
</dbReference>
<protein>
    <submittedName>
        <fullName evidence="2">GNAT family N-acetyltransferase</fullName>
    </submittedName>
</protein>
<evidence type="ECO:0000313" key="2">
    <source>
        <dbReference type="EMBL" id="MFD1834379.1"/>
    </source>
</evidence>
<gene>
    <name evidence="2" type="ORF">ACFSDA_04735</name>
</gene>
<keyword evidence="3" id="KW-1185">Reference proteome</keyword>
<reference evidence="3" key="1">
    <citation type="journal article" date="2019" name="Int. J. Syst. Evol. Microbiol.">
        <title>The Global Catalogue of Microorganisms (GCM) 10K type strain sequencing project: providing services to taxonomists for standard genome sequencing and annotation.</title>
        <authorList>
            <consortium name="The Broad Institute Genomics Platform"/>
            <consortium name="The Broad Institute Genome Sequencing Center for Infectious Disease"/>
            <person name="Wu L."/>
            <person name="Ma J."/>
        </authorList>
    </citation>
    <scope>NUCLEOTIDE SEQUENCE [LARGE SCALE GENOMIC DNA]</scope>
    <source>
        <strain evidence="3">JCM 11650</strain>
    </source>
</reference>
<feature type="domain" description="N-acetyltransferase" evidence="1">
    <location>
        <begin position="23"/>
        <end position="169"/>
    </location>
</feature>
<accession>A0ABW4PVQ9</accession>
<dbReference type="InterPro" id="IPR000182">
    <property type="entry name" value="GNAT_dom"/>
</dbReference>
<organism evidence="2 3">
    <name type="scientific">Brachybacterium rhamnosum</name>
    <dbReference type="NCBI Taxonomy" id="173361"/>
    <lineage>
        <taxon>Bacteria</taxon>
        <taxon>Bacillati</taxon>
        <taxon>Actinomycetota</taxon>
        <taxon>Actinomycetes</taxon>
        <taxon>Micrococcales</taxon>
        <taxon>Dermabacteraceae</taxon>
        <taxon>Brachybacterium</taxon>
    </lineage>
</organism>
<evidence type="ECO:0000259" key="1">
    <source>
        <dbReference type="Pfam" id="PF13302"/>
    </source>
</evidence>
<comment type="caution">
    <text evidence="2">The sequence shown here is derived from an EMBL/GenBank/DDBJ whole genome shotgun (WGS) entry which is preliminary data.</text>
</comment>
<name>A0ABW4PVQ9_9MICO</name>
<dbReference type="InterPro" id="IPR016181">
    <property type="entry name" value="Acyl_CoA_acyltransferase"/>
</dbReference>
<dbReference type="Proteomes" id="UP001597280">
    <property type="component" value="Unassembled WGS sequence"/>
</dbReference>
<dbReference type="Pfam" id="PF13302">
    <property type="entry name" value="Acetyltransf_3"/>
    <property type="match status" value="1"/>
</dbReference>
<dbReference type="EMBL" id="JBHUFL010000002">
    <property type="protein sequence ID" value="MFD1834379.1"/>
    <property type="molecule type" value="Genomic_DNA"/>
</dbReference>
<dbReference type="Gene3D" id="3.40.630.30">
    <property type="match status" value="1"/>
</dbReference>
<proteinExistence type="predicted"/>
<evidence type="ECO:0000313" key="3">
    <source>
        <dbReference type="Proteomes" id="UP001597280"/>
    </source>
</evidence>
<sequence length="218" mass="23930">MTQPDALALLHPPFALSVRAGDLTLRVLRDADLEEYTALLRRPIFEDPQSDLVFPWYAVDPDARVREAVRFQWRLRAQLSAEDWSLPLGVWAGDEMIGCQDLAARDFAVRRTVGSGSWLTLDQHGRGYGKLMRQAMLVLAFDHLGAVRAESSAVLGNDRSFGVSRACGYVDNGTQVTAEDGRALTLQRFVVTPGTVVRPAVEVEVEGVGPELRALLGA</sequence>